<name>A0ABV6GR52_9BACL</name>
<reference evidence="1 2" key="1">
    <citation type="submission" date="2024-09" db="EMBL/GenBank/DDBJ databases">
        <authorList>
            <person name="Sun Q."/>
            <person name="Mori K."/>
        </authorList>
    </citation>
    <scope>NUCLEOTIDE SEQUENCE [LARGE SCALE GENOMIC DNA]</scope>
    <source>
        <strain evidence="1 2">CCM 7224</strain>
    </source>
</reference>
<dbReference type="EMBL" id="JBHLVN010000018">
    <property type="protein sequence ID" value="MFC0296666.1"/>
    <property type="molecule type" value="Genomic_DNA"/>
</dbReference>
<accession>A0ABV6GR52</accession>
<gene>
    <name evidence="1" type="ORF">ACFFHQ_04150</name>
</gene>
<sequence>MGEKSELLAALSALCHAWEGKHSSPPKRRGMFLFGYFLACRKRIVEQKLPLLPAFAPPSAIDKTGRQVQPLQQLIVVGERIVQRTEAVH</sequence>
<evidence type="ECO:0000313" key="1">
    <source>
        <dbReference type="EMBL" id="MFC0296666.1"/>
    </source>
</evidence>
<comment type="caution">
    <text evidence="1">The sequence shown here is derived from an EMBL/GenBank/DDBJ whole genome shotgun (WGS) entry which is preliminary data.</text>
</comment>
<evidence type="ECO:0000313" key="2">
    <source>
        <dbReference type="Proteomes" id="UP001589785"/>
    </source>
</evidence>
<keyword evidence="2" id="KW-1185">Reference proteome</keyword>
<organism evidence="1 2">
    <name type="scientific">Geobacillus jurassicus</name>
    <dbReference type="NCBI Taxonomy" id="235932"/>
    <lineage>
        <taxon>Bacteria</taxon>
        <taxon>Bacillati</taxon>
        <taxon>Bacillota</taxon>
        <taxon>Bacilli</taxon>
        <taxon>Bacillales</taxon>
        <taxon>Anoxybacillaceae</taxon>
        <taxon>Geobacillus</taxon>
    </lineage>
</organism>
<proteinExistence type="predicted"/>
<dbReference type="RefSeq" id="WP_157068395.1">
    <property type="nucleotide sequence ID" value="NZ_JBHLVN010000018.1"/>
</dbReference>
<dbReference type="Proteomes" id="UP001589785">
    <property type="component" value="Unassembled WGS sequence"/>
</dbReference>
<protein>
    <submittedName>
        <fullName evidence="1">Uncharacterized protein</fullName>
    </submittedName>
</protein>